<evidence type="ECO:0000259" key="2">
    <source>
        <dbReference type="Pfam" id="PF10102"/>
    </source>
</evidence>
<dbReference type="InterPro" id="IPR018765">
    <property type="entry name" value="DUF2341"/>
</dbReference>
<accession>X1KJM0</accession>
<protein>
    <recommendedName>
        <fullName evidence="2">DUF2341 domain-containing protein</fullName>
    </recommendedName>
</protein>
<proteinExistence type="predicted"/>
<name>X1KJM0_9ZZZZ</name>
<sequence>LSVYPTWRAGATGAYTARIRVEDVDNPAAFTGAPNNIRGRTYWTTTVDWAIPAGGLPTDQWSDSPSIKDLVQYAVNSPGWSEGNYIGIAIWGQTGNGGCGEGVNDFSSNPSYTAKLHIEYRTVDTSSTPDDVKLATTSNWYDTNWSYRKQISIDYTKVDADLTDFPVLISLASDSGLVAHAQSDGDDILFTSSDGTKLSHEIEEFDDSIGKLVAWVKVPTLSSSTDTDIYMYYGNSSASNQQNVTGTTKGSASSLASPLVWK</sequence>
<evidence type="ECO:0000256" key="1">
    <source>
        <dbReference type="SAM" id="MobiDB-lite"/>
    </source>
</evidence>
<organism evidence="3">
    <name type="scientific">marine sediment metagenome</name>
    <dbReference type="NCBI Taxonomy" id="412755"/>
    <lineage>
        <taxon>unclassified sequences</taxon>
        <taxon>metagenomes</taxon>
        <taxon>ecological metagenomes</taxon>
    </lineage>
</organism>
<feature type="compositionally biased region" description="Polar residues" evidence="1">
    <location>
        <begin position="242"/>
        <end position="256"/>
    </location>
</feature>
<reference evidence="3" key="1">
    <citation type="journal article" date="2014" name="Front. Microbiol.">
        <title>High frequency of phylogenetically diverse reductive dehalogenase-homologous genes in deep subseafloor sedimentary metagenomes.</title>
        <authorList>
            <person name="Kawai M."/>
            <person name="Futagami T."/>
            <person name="Toyoda A."/>
            <person name="Takaki Y."/>
            <person name="Nishi S."/>
            <person name="Hori S."/>
            <person name="Arai W."/>
            <person name="Tsubouchi T."/>
            <person name="Morono Y."/>
            <person name="Uchiyama I."/>
            <person name="Ito T."/>
            <person name="Fujiyama A."/>
            <person name="Inagaki F."/>
            <person name="Takami H."/>
        </authorList>
    </citation>
    <scope>NUCLEOTIDE SEQUENCE</scope>
    <source>
        <strain evidence="3">Expedition CK06-06</strain>
    </source>
</reference>
<feature type="non-terminal residue" evidence="3">
    <location>
        <position position="1"/>
    </location>
</feature>
<comment type="caution">
    <text evidence="3">The sequence shown here is derived from an EMBL/GenBank/DDBJ whole genome shotgun (WGS) entry which is preliminary data.</text>
</comment>
<evidence type="ECO:0000313" key="3">
    <source>
        <dbReference type="EMBL" id="GAI07252.1"/>
    </source>
</evidence>
<dbReference type="AlphaFoldDB" id="X1KJM0"/>
<dbReference type="EMBL" id="BARV01006051">
    <property type="protein sequence ID" value="GAI07252.1"/>
    <property type="molecule type" value="Genomic_DNA"/>
</dbReference>
<feature type="region of interest" description="Disordered" evidence="1">
    <location>
        <begin position="242"/>
        <end position="262"/>
    </location>
</feature>
<gene>
    <name evidence="3" type="ORF">S06H3_12356</name>
</gene>
<dbReference type="Pfam" id="PF10102">
    <property type="entry name" value="DUF2341"/>
    <property type="match status" value="1"/>
</dbReference>
<feature type="domain" description="DUF2341" evidence="2">
    <location>
        <begin position="184"/>
        <end position="247"/>
    </location>
</feature>